<dbReference type="Proteomes" id="UP000599179">
    <property type="component" value="Unassembled WGS sequence"/>
</dbReference>
<name>A0ABQ1SEH8_9FLAO</name>
<reference evidence="2" key="1">
    <citation type="journal article" date="2019" name="Int. J. Syst. Evol. Microbiol.">
        <title>The Global Catalogue of Microorganisms (GCM) 10K type strain sequencing project: providing services to taxonomists for standard genome sequencing and annotation.</title>
        <authorList>
            <consortium name="The Broad Institute Genomics Platform"/>
            <consortium name="The Broad Institute Genome Sequencing Center for Infectious Disease"/>
            <person name="Wu L."/>
            <person name="Ma J."/>
        </authorList>
    </citation>
    <scope>NUCLEOTIDE SEQUENCE [LARGE SCALE GENOMIC DNA]</scope>
    <source>
        <strain evidence="2">CGMCC 1.12931</strain>
    </source>
</reference>
<comment type="caution">
    <text evidence="1">The sequence shown here is derived from an EMBL/GenBank/DDBJ whole genome shotgun (WGS) entry which is preliminary data.</text>
</comment>
<sequence>MILESKMIKEYGAKLWKLKSGLLHREDGPAYVDNGIEKWYLYGALHREGGPAVVNKYEKKWYKLGKLHRENGPAIESNVYPSEWWLNDVYYTESEFRKEVGL</sequence>
<evidence type="ECO:0000313" key="2">
    <source>
        <dbReference type="Proteomes" id="UP000599179"/>
    </source>
</evidence>
<evidence type="ECO:0000313" key="1">
    <source>
        <dbReference type="EMBL" id="GGE27305.1"/>
    </source>
</evidence>
<organism evidence="1 2">
    <name type="scientific">Psychroflexus planctonicus</name>
    <dbReference type="NCBI Taxonomy" id="1526575"/>
    <lineage>
        <taxon>Bacteria</taxon>
        <taxon>Pseudomonadati</taxon>
        <taxon>Bacteroidota</taxon>
        <taxon>Flavobacteriia</taxon>
        <taxon>Flavobacteriales</taxon>
        <taxon>Flavobacteriaceae</taxon>
        <taxon>Psychroflexus</taxon>
    </lineage>
</organism>
<dbReference type="RefSeq" id="WP_188457515.1">
    <property type="nucleotide sequence ID" value="NZ_BMGM01000002.1"/>
</dbReference>
<gene>
    <name evidence="1" type="ORF">GCM10010832_05020</name>
</gene>
<accession>A0ABQ1SEH8</accession>
<dbReference type="EMBL" id="BMGM01000002">
    <property type="protein sequence ID" value="GGE27305.1"/>
    <property type="molecule type" value="Genomic_DNA"/>
</dbReference>
<protein>
    <submittedName>
        <fullName evidence="1">Uncharacterized protein</fullName>
    </submittedName>
</protein>
<proteinExistence type="predicted"/>
<keyword evidence="2" id="KW-1185">Reference proteome</keyword>